<proteinExistence type="predicted"/>
<protein>
    <submittedName>
        <fullName evidence="1">Uncharacterized protein</fullName>
    </submittedName>
</protein>
<sequence>MEMCLMLKLEKYKDELLNEFESRTDEWSYGSFESRLSALRKGTNNLDAKNIINDAHHFGKWPKTVKRYLITSYKVFGNESTEFGDTFNSIYNAMSDTEKSSWGLG</sequence>
<dbReference type="AlphaFoldDB" id="A1SU56"/>
<evidence type="ECO:0000313" key="1">
    <source>
        <dbReference type="EMBL" id="ABM03021.1"/>
    </source>
</evidence>
<keyword evidence="2" id="KW-1185">Reference proteome</keyword>
<reference evidence="1 2" key="1">
    <citation type="submission" date="2007-01" db="EMBL/GenBank/DDBJ databases">
        <title>Complete sequence of Psychromonas ingrahamii 37.</title>
        <authorList>
            <consortium name="US DOE Joint Genome Institute"/>
            <person name="Copeland A."/>
            <person name="Lucas S."/>
            <person name="Lapidus A."/>
            <person name="Barry K."/>
            <person name="Detter J.C."/>
            <person name="Glavina del Rio T."/>
            <person name="Hammon N."/>
            <person name="Israni S."/>
            <person name="Dalin E."/>
            <person name="Tice H."/>
            <person name="Pitluck S."/>
            <person name="Thompson L.S."/>
            <person name="Brettin T."/>
            <person name="Bruce D."/>
            <person name="Han C."/>
            <person name="Tapia R."/>
            <person name="Schmutz J."/>
            <person name="Larimer F."/>
            <person name="Land M."/>
            <person name="Hauser L."/>
            <person name="Kyrpides N."/>
            <person name="Ivanova N."/>
            <person name="Staley J."/>
            <person name="Richardson P."/>
        </authorList>
    </citation>
    <scope>NUCLEOTIDE SEQUENCE [LARGE SCALE GENOMIC DNA]</scope>
    <source>
        <strain evidence="1 2">37</strain>
    </source>
</reference>
<name>A1SU56_PSYIN</name>
<dbReference type="KEGG" id="pin:Ping_1187"/>
<accession>A1SU56</accession>
<evidence type="ECO:0000313" key="2">
    <source>
        <dbReference type="Proteomes" id="UP000000639"/>
    </source>
</evidence>
<dbReference type="EMBL" id="CP000510">
    <property type="protein sequence ID" value="ABM03021.1"/>
    <property type="molecule type" value="Genomic_DNA"/>
</dbReference>
<dbReference type="HOGENOM" id="CLU_2261454_0_0_6"/>
<organism evidence="1 2">
    <name type="scientific">Psychromonas ingrahamii (strain DSM 17664 / CCUG 51855 / 37)</name>
    <dbReference type="NCBI Taxonomy" id="357804"/>
    <lineage>
        <taxon>Bacteria</taxon>
        <taxon>Pseudomonadati</taxon>
        <taxon>Pseudomonadota</taxon>
        <taxon>Gammaproteobacteria</taxon>
        <taxon>Alteromonadales</taxon>
        <taxon>Psychromonadaceae</taxon>
        <taxon>Psychromonas</taxon>
    </lineage>
</organism>
<gene>
    <name evidence="1" type="ordered locus">Ping_1187</name>
</gene>
<dbReference type="Proteomes" id="UP000000639">
    <property type="component" value="Chromosome"/>
</dbReference>
<dbReference type="eggNOG" id="ENOG50349AF">
    <property type="taxonomic scope" value="Bacteria"/>
</dbReference>